<dbReference type="CDD" id="cd01065">
    <property type="entry name" value="NAD_bind_Shikimate_DH"/>
    <property type="match status" value="1"/>
</dbReference>
<dbReference type="InterPro" id="IPR011342">
    <property type="entry name" value="Shikimate_DH"/>
</dbReference>
<dbReference type="CDD" id="cd00502">
    <property type="entry name" value="DHQase_I"/>
    <property type="match status" value="1"/>
</dbReference>
<comment type="caution">
    <text evidence="9">The sequence shown here is derived from an EMBL/GenBank/DDBJ whole genome shotgun (WGS) entry which is preliminary data.</text>
</comment>
<dbReference type="InterPro" id="IPR001381">
    <property type="entry name" value="DHquinase_I"/>
</dbReference>
<dbReference type="EC" id="1.1.1.25" evidence="1"/>
<dbReference type="PANTHER" id="PTHR21089:SF1">
    <property type="entry name" value="BIFUNCTIONAL 3-DEHYDROQUINATE DEHYDRATASE_SHIKIMATE DEHYDROGENASE, CHLOROPLASTIC"/>
    <property type="match status" value="1"/>
</dbReference>
<keyword evidence="5" id="KW-0057">Aromatic amino acid biosynthesis</keyword>
<dbReference type="UniPathway" id="UPA00053">
    <property type="reaction ID" value="UER00087"/>
</dbReference>
<dbReference type="InterPro" id="IPR036291">
    <property type="entry name" value="NAD(P)-bd_dom_sf"/>
</dbReference>
<dbReference type="SUPFAM" id="SSF53223">
    <property type="entry name" value="Aminoacid dehydrogenase-like, N-terminal domain"/>
    <property type="match status" value="1"/>
</dbReference>
<dbReference type="GO" id="GO:0050661">
    <property type="term" value="F:NADP binding"/>
    <property type="evidence" value="ECO:0007669"/>
    <property type="project" value="InterPro"/>
</dbReference>
<evidence type="ECO:0000256" key="1">
    <source>
        <dbReference type="ARBA" id="ARBA00012962"/>
    </source>
</evidence>
<sequence length="540" mass="57530">MNGTLACVSVTAATAASCIAEMEQAASLGADVVEIRIDYMFPSPVLFAGELDVAKQVVQYVVGNRPRGTPCIVTNRAAWEGGNSTLSEEDRLALLIHAEAAGAEFVDVELKAIETYLPMRATMDKRAALIVSYHDFQKNLSKDELSEVYARMCRAGADVAKIAMMCESVSQTFDLFDLLAASPPLKTAALGMGPHGQISRILAPKFGAFVSFCSLLSGKESAPGQLAIAELKGMYRFGRLGRESKLYGVIGNAVQHSKSPLVHNAGFDRLGVDACYVPVLIKSDDQLTLKDVVQRGSQYGFRGFSVTIPHKENVMSLMDEMDDVARQIGAMNTVVIRPDGSKKGYNTDWTAAMDAIEQAAGAAGAGSLQGKRVLVIGAGGAGKALAYGAIARGAHSVFITNRTMSRAHQLVSDILPFASTHKCSVAAIDVTDKGSASSSTSTADVDVIINSTSVGMSPNADETPLDASLLRAGMIVFDSVYAPLETRFLREAKNCGCTVVSGLEMFVGQAVLQFILWNPELESHADQLRNLMRNAILSAR</sequence>
<evidence type="ECO:0000256" key="5">
    <source>
        <dbReference type="ARBA" id="ARBA00023141"/>
    </source>
</evidence>
<dbReference type="GO" id="GO:0008652">
    <property type="term" value="P:amino acid biosynthetic process"/>
    <property type="evidence" value="ECO:0007669"/>
    <property type="project" value="UniProtKB-KW"/>
</dbReference>
<dbReference type="PANTHER" id="PTHR21089">
    <property type="entry name" value="SHIKIMATE DEHYDROGENASE"/>
    <property type="match status" value="1"/>
</dbReference>
<dbReference type="HAMAP" id="MF_00214">
    <property type="entry name" value="AroD"/>
    <property type="match status" value="1"/>
</dbReference>
<dbReference type="AlphaFoldDB" id="A0A5J4YMQ6"/>
<accession>A0A5J4YMQ6</accession>
<dbReference type="EMBL" id="VRMN01000010">
    <property type="protein sequence ID" value="KAA8492240.1"/>
    <property type="molecule type" value="Genomic_DNA"/>
</dbReference>
<dbReference type="InterPro" id="IPR046346">
    <property type="entry name" value="Aminoacid_DH-like_N_sf"/>
</dbReference>
<protein>
    <recommendedName>
        <fullName evidence="1">shikimate dehydrogenase (NADP(+))</fullName>
        <ecNumber evidence="1">1.1.1.25</ecNumber>
    </recommendedName>
</protein>
<dbReference type="InterPro" id="IPR022893">
    <property type="entry name" value="Shikimate_DH_fam"/>
</dbReference>
<dbReference type="GO" id="GO:0003855">
    <property type="term" value="F:3-dehydroquinate dehydratase activity"/>
    <property type="evidence" value="ECO:0007669"/>
    <property type="project" value="InterPro"/>
</dbReference>
<evidence type="ECO:0000313" key="9">
    <source>
        <dbReference type="EMBL" id="KAA8492240.1"/>
    </source>
</evidence>
<dbReference type="GO" id="GO:0009073">
    <property type="term" value="P:aromatic amino acid family biosynthetic process"/>
    <property type="evidence" value="ECO:0007669"/>
    <property type="project" value="UniProtKB-KW"/>
</dbReference>
<dbReference type="NCBIfam" id="TIGR00507">
    <property type="entry name" value="aroE"/>
    <property type="match status" value="1"/>
</dbReference>
<dbReference type="HAMAP" id="MF_00222">
    <property type="entry name" value="Shikimate_DH_AroE"/>
    <property type="match status" value="1"/>
</dbReference>
<evidence type="ECO:0000256" key="3">
    <source>
        <dbReference type="ARBA" id="ARBA00022857"/>
    </source>
</evidence>
<dbReference type="Gene3D" id="3.20.20.70">
    <property type="entry name" value="Aldolase class I"/>
    <property type="match status" value="1"/>
</dbReference>
<dbReference type="Pfam" id="PF01487">
    <property type="entry name" value="DHquinase_I"/>
    <property type="match status" value="1"/>
</dbReference>
<evidence type="ECO:0000259" key="7">
    <source>
        <dbReference type="Pfam" id="PF01488"/>
    </source>
</evidence>
<evidence type="ECO:0000256" key="4">
    <source>
        <dbReference type="ARBA" id="ARBA00023002"/>
    </source>
</evidence>
<gene>
    <name evidence="9" type="ORF">FVE85_3678</name>
</gene>
<dbReference type="InterPro" id="IPR006151">
    <property type="entry name" value="Shikm_DH/Glu-tRNA_Rdtase"/>
</dbReference>
<keyword evidence="10" id="KW-1185">Reference proteome</keyword>
<dbReference type="PROSITE" id="PS01028">
    <property type="entry name" value="DEHYDROQUINASE_I"/>
    <property type="match status" value="1"/>
</dbReference>
<keyword evidence="2" id="KW-0028">Amino-acid biosynthesis</keyword>
<dbReference type="GO" id="GO:0019632">
    <property type="term" value="P:shikimate metabolic process"/>
    <property type="evidence" value="ECO:0007669"/>
    <property type="project" value="InterPro"/>
</dbReference>
<dbReference type="InterPro" id="IPR013785">
    <property type="entry name" value="Aldolase_TIM"/>
</dbReference>
<dbReference type="OMA" id="QCCDEVD"/>
<dbReference type="OrthoDB" id="204377at2759"/>
<dbReference type="Pfam" id="PF08501">
    <property type="entry name" value="Shikimate_dh_N"/>
    <property type="match status" value="1"/>
</dbReference>
<reference evidence="10" key="1">
    <citation type="journal article" date="2019" name="Nat. Commun.">
        <title>Expansion of phycobilisome linker gene families in mesophilic red algae.</title>
        <authorList>
            <person name="Lee J."/>
            <person name="Kim D."/>
            <person name="Bhattacharya D."/>
            <person name="Yoon H.S."/>
        </authorList>
    </citation>
    <scope>NUCLEOTIDE SEQUENCE [LARGE SCALE GENOMIC DNA]</scope>
    <source>
        <strain evidence="10">CCMP 1328</strain>
    </source>
</reference>
<dbReference type="Pfam" id="PF01488">
    <property type="entry name" value="Shikimate_DH"/>
    <property type="match status" value="1"/>
</dbReference>
<evidence type="ECO:0000259" key="8">
    <source>
        <dbReference type="Pfam" id="PF08501"/>
    </source>
</evidence>
<keyword evidence="6" id="KW-0456">Lyase</keyword>
<dbReference type="Gene3D" id="3.40.50.10860">
    <property type="entry name" value="Leucine Dehydrogenase, chain A, domain 1"/>
    <property type="match status" value="1"/>
</dbReference>
<dbReference type="Proteomes" id="UP000324585">
    <property type="component" value="Unassembled WGS sequence"/>
</dbReference>
<evidence type="ECO:0000313" key="10">
    <source>
        <dbReference type="Proteomes" id="UP000324585"/>
    </source>
</evidence>
<feature type="domain" description="Quinate/shikimate 5-dehydrogenase/glutamyl-tRNA reductase" evidence="7">
    <location>
        <begin position="366"/>
        <end position="414"/>
    </location>
</feature>
<dbReference type="InterPro" id="IPR013708">
    <property type="entry name" value="Shikimate_DH-bd_N"/>
</dbReference>
<keyword evidence="4" id="KW-0560">Oxidoreductase</keyword>
<dbReference type="GO" id="GO:0004764">
    <property type="term" value="F:shikimate 3-dehydrogenase (NADP+) activity"/>
    <property type="evidence" value="ECO:0007669"/>
    <property type="project" value="UniProtKB-EC"/>
</dbReference>
<dbReference type="InterPro" id="IPR018508">
    <property type="entry name" value="3-dehydroquinate_DH_AS"/>
</dbReference>
<proteinExistence type="inferred from homology"/>
<dbReference type="SUPFAM" id="SSF51569">
    <property type="entry name" value="Aldolase"/>
    <property type="match status" value="1"/>
</dbReference>
<evidence type="ECO:0000256" key="6">
    <source>
        <dbReference type="ARBA" id="ARBA00023239"/>
    </source>
</evidence>
<dbReference type="SUPFAM" id="SSF51735">
    <property type="entry name" value="NAD(P)-binding Rossmann-fold domains"/>
    <property type="match status" value="1"/>
</dbReference>
<dbReference type="GO" id="GO:0009423">
    <property type="term" value="P:chorismate biosynthetic process"/>
    <property type="evidence" value="ECO:0007669"/>
    <property type="project" value="UniProtKB-UniPathway"/>
</dbReference>
<name>A0A5J4YMQ6_PORPP</name>
<feature type="domain" description="Shikimate dehydrogenase substrate binding N-terminal" evidence="8">
    <location>
        <begin position="249"/>
        <end position="334"/>
    </location>
</feature>
<evidence type="ECO:0000256" key="2">
    <source>
        <dbReference type="ARBA" id="ARBA00022605"/>
    </source>
</evidence>
<keyword evidence="3" id="KW-0521">NADP</keyword>
<dbReference type="NCBIfam" id="TIGR01093">
    <property type="entry name" value="aroD"/>
    <property type="match status" value="1"/>
</dbReference>
<dbReference type="Gene3D" id="3.40.50.720">
    <property type="entry name" value="NAD(P)-binding Rossmann-like Domain"/>
    <property type="match status" value="1"/>
</dbReference>
<organism evidence="9 10">
    <name type="scientific">Porphyridium purpureum</name>
    <name type="common">Red alga</name>
    <name type="synonym">Porphyridium cruentum</name>
    <dbReference type="NCBI Taxonomy" id="35688"/>
    <lineage>
        <taxon>Eukaryota</taxon>
        <taxon>Rhodophyta</taxon>
        <taxon>Bangiophyceae</taxon>
        <taxon>Porphyridiales</taxon>
        <taxon>Porphyridiaceae</taxon>
        <taxon>Porphyridium</taxon>
    </lineage>
</organism>